<dbReference type="EMBL" id="CP016286">
    <property type="protein sequence ID" value="ANP84525.1"/>
    <property type="molecule type" value="Genomic_DNA"/>
</dbReference>
<feature type="domain" description="VTT" evidence="2">
    <location>
        <begin position="29"/>
        <end position="139"/>
    </location>
</feature>
<keyword evidence="1" id="KW-0472">Membrane</keyword>
<dbReference type="AlphaFoldDB" id="A0A1B1C405"/>
<name>A0A1B1C405_RHILE</name>
<keyword evidence="1" id="KW-1133">Transmembrane helix</keyword>
<dbReference type="RefSeq" id="WP_065279165.1">
    <property type="nucleotide sequence ID" value="NZ_CP016286.1"/>
</dbReference>
<dbReference type="OrthoDB" id="9814483at2"/>
<dbReference type="PANTHER" id="PTHR42709">
    <property type="entry name" value="ALKALINE PHOSPHATASE LIKE PROTEIN"/>
    <property type="match status" value="1"/>
</dbReference>
<sequence length="145" mass="15685">MADLLAYLGLFAAALGAATIMPMQSEAVLVGLLLSEKFSTFWLLAVASLGNVLGALANWLLGRGIERFREKRWFPIGPTALDRAQGWYRRFGKWSLLASWLPIVGDPITVVAGIMREPLPTFVLLVAIAKIGRYIVLAAATTGLA</sequence>
<feature type="transmembrane region" description="Helical" evidence="1">
    <location>
        <begin position="43"/>
        <end position="62"/>
    </location>
</feature>
<evidence type="ECO:0000259" key="2">
    <source>
        <dbReference type="Pfam" id="PF09335"/>
    </source>
</evidence>
<evidence type="ECO:0000313" key="3">
    <source>
        <dbReference type="EMBL" id="ANP84525.1"/>
    </source>
</evidence>
<reference evidence="3 4" key="1">
    <citation type="submission" date="2016-06" db="EMBL/GenBank/DDBJ databases">
        <title>Microsymbionts genomes from the relict species Vavilovia formosa.</title>
        <authorList>
            <person name="Chirak E."/>
            <person name="Kimeklis A."/>
            <person name="Andronov E."/>
        </authorList>
    </citation>
    <scope>NUCLEOTIDE SEQUENCE [LARGE SCALE GENOMIC DNA]</scope>
    <source>
        <strain evidence="3 4">Vaf10</strain>
    </source>
</reference>
<evidence type="ECO:0000313" key="4">
    <source>
        <dbReference type="Proteomes" id="UP000092691"/>
    </source>
</evidence>
<feature type="transmembrane region" description="Helical" evidence="1">
    <location>
        <begin position="121"/>
        <end position="144"/>
    </location>
</feature>
<protein>
    <recommendedName>
        <fullName evidence="2">VTT domain-containing protein</fullName>
    </recommendedName>
</protein>
<organism evidence="3 4">
    <name type="scientific">Rhizobium leguminosarum</name>
    <dbReference type="NCBI Taxonomy" id="384"/>
    <lineage>
        <taxon>Bacteria</taxon>
        <taxon>Pseudomonadati</taxon>
        <taxon>Pseudomonadota</taxon>
        <taxon>Alphaproteobacteria</taxon>
        <taxon>Hyphomicrobiales</taxon>
        <taxon>Rhizobiaceae</taxon>
        <taxon>Rhizobium/Agrobacterium group</taxon>
        <taxon>Rhizobium</taxon>
    </lineage>
</organism>
<dbReference type="InterPro" id="IPR051311">
    <property type="entry name" value="DedA_domain"/>
</dbReference>
<evidence type="ECO:0000256" key="1">
    <source>
        <dbReference type="SAM" id="Phobius"/>
    </source>
</evidence>
<dbReference type="PANTHER" id="PTHR42709:SF4">
    <property type="entry name" value="INNER MEMBRANE PROTEIN YQAA"/>
    <property type="match status" value="1"/>
</dbReference>
<proteinExistence type="predicted"/>
<gene>
    <name evidence="3" type="ORF">BA011_01415</name>
</gene>
<dbReference type="InterPro" id="IPR032816">
    <property type="entry name" value="VTT_dom"/>
</dbReference>
<dbReference type="Proteomes" id="UP000092691">
    <property type="component" value="Chromosome"/>
</dbReference>
<keyword evidence="1" id="KW-0812">Transmembrane</keyword>
<dbReference type="Pfam" id="PF09335">
    <property type="entry name" value="VTT_dom"/>
    <property type="match status" value="1"/>
</dbReference>
<accession>A0A1B1C405</accession>